<dbReference type="AlphaFoldDB" id="A0A8B6M3A3"/>
<gene>
    <name evidence="1" type="ORF">MPC4_170052</name>
</gene>
<reference evidence="1 2" key="1">
    <citation type="submission" date="2019-05" db="EMBL/GenBank/DDBJ databases">
        <authorList>
            <person name="Farhan Ul Haque M."/>
        </authorList>
    </citation>
    <scope>NUCLEOTIDE SEQUENCE [LARGE SCALE GENOMIC DNA]</scope>
    <source>
        <strain evidence="1">2</strain>
    </source>
</reference>
<dbReference type="Proteomes" id="UP000485880">
    <property type="component" value="Unassembled WGS sequence"/>
</dbReference>
<accession>A0A8B6M3A3</accession>
<evidence type="ECO:0000313" key="1">
    <source>
        <dbReference type="EMBL" id="VTZ49521.1"/>
    </source>
</evidence>
<proteinExistence type="predicted"/>
<sequence length="100" mass="10714">MGGKVPFFDVLSTKALTVMGSSVRMDLMRFGLARLSSRRLNSGTIFLFRTGLSSEMRFFRVIAGQSLIITGTASAPSNDGEGGGINRVLALCRNSARSSH</sequence>
<keyword evidence="2" id="KW-1185">Reference proteome</keyword>
<organism evidence="1 2">
    <name type="scientific">Methylocella tundrae</name>
    <dbReference type="NCBI Taxonomy" id="227605"/>
    <lineage>
        <taxon>Bacteria</taxon>
        <taxon>Pseudomonadati</taxon>
        <taxon>Pseudomonadota</taxon>
        <taxon>Alphaproteobacteria</taxon>
        <taxon>Hyphomicrobiales</taxon>
        <taxon>Beijerinckiaceae</taxon>
        <taxon>Methylocella</taxon>
    </lineage>
</organism>
<dbReference type="EMBL" id="CABFMQ020000073">
    <property type="protein sequence ID" value="VTZ49521.1"/>
    <property type="molecule type" value="Genomic_DNA"/>
</dbReference>
<protein>
    <submittedName>
        <fullName evidence="1">Uncharacterized protein</fullName>
    </submittedName>
</protein>
<name>A0A8B6M3A3_METTU</name>
<comment type="caution">
    <text evidence="1">The sequence shown here is derived from an EMBL/GenBank/DDBJ whole genome shotgun (WGS) entry which is preliminary data.</text>
</comment>
<evidence type="ECO:0000313" key="2">
    <source>
        <dbReference type="Proteomes" id="UP000485880"/>
    </source>
</evidence>